<dbReference type="EMBL" id="CAMXCT010000462">
    <property type="protein sequence ID" value="CAI3979161.1"/>
    <property type="molecule type" value="Genomic_DNA"/>
</dbReference>
<name>A0A9P1FKE1_9DINO</name>
<dbReference type="OrthoDB" id="448158at2759"/>
<gene>
    <name evidence="2" type="ORF">C1SCF055_LOCUS7133</name>
</gene>
<sequence length="1469" mass="163870">MDPWIRMIQILWSVLSQEDGAKTDTLAEMAKEPYMHIGYEYQLHRATMPRSGEGDLWLNYEGQPKISLQGVAQSPKFGKGTIRILLDSATKTMYVRIELAKLHREPWVEDILGQAKDQCLKYPFPAGTDEKDQKRLQTLKVRQERIQKVVHEEEKDWETGKVTQLLPWTDRYRLGFVTKHNSDKLLGVTLRQGKRVVKQVDFIERDASEAASDREVFQPPSSSCLSPTEYHDVVGEIDLKPPHQRSSALNDLLLMLSSQDPIKDWTLPVLLLQSCLLPGDIAVMLEDPDPPQIERWHHIAFDYSAVAASPAGHVSRSEGTIWINMENRAFRLNGNAKNTKVGELHIDLLVHGAENPTIYANIVLEDESEHECQQFDYPTLTDDPKEELEVSAKHPLQFFSISDVDGEDVTADCGIFIAPLARGRWLHLWVDMESDNPDAFLRSEIHHDGAVLRSTKVLKWRTGEDVPVHVEPKAAWHCTADESSSRFAALDIRSMHQKSIQLEDALYSLRELSPDFSVREILGLTGDLAIVVKVPLAPALGMLRAVTFNFVTTFDGEGDVSGNFALDGRNGRVRLAATDKSGTRVTLALDVGKAVAVKIQKPQQPAKCLKLPLPHSEISDLSALPALGTGIFQKVEALGNQECNHFQYASAIPDTGTDSLDLWYSEEDDSICQIDLQRLPEMSTVRMKVMSYMNEFMPEVSLFSDFHGDEDEWSCDTTSRRPWLHHGAKLSASKAPTSATVASMVEALGMLGVLPSQAASVLGSLSWDEALSLRTSTSGLTLERQEHGAPSCCMEDGLQVKTGLASPLVKAVNGEQQCFGSDTKTEQEWINQFASLLADPHSQVLGVCLTDGFYKQQGDSSADSSEISSSDDVMSPLLTSFGFSFESIHPLHGFSTALGGQKVTGEVMRSRHHSHGEIRVDLEHRRLYLRSTTKDFSSGIPEVTSEIIYRGDRNQLWARFRLNAKEQCWQIDTSQALGGGGRAPNPFRRGKLSGHSTIPYTSQAAQKYTFFVAPEKRVDIFVRDHTLGYLELTDLTRDVATGVRSQGWITAPLSEEIFEVGQDWQCEQELPDKYLDQLATWDLIQVFLPPEPCDLEDLPRLPSFRTPYEPEEPIQFPKLDLPPASALQLPDGKNDGLRSSQWRLEMEAMVPHERQSMMAESEYGPAPTLEFPEPRQAVEEHVVPALKLPLPPPPPPPPILSHTDVFQEAVELPLGVSNLQVSGSQETIYPPPQPVLTEHSNLVLEDESLPPPSWCGLWNLNCKEGKCAAAKKDDSDKCVRCRKALDSFMDHQCPKCSASFCVKCVARFPLNWFRCKCGDQEANQAVLRKNLWMIKAYHTTYQAFNSLGASLSSLSSWMPCKNQETAQSLKDSTITQLHGGQMPPDMVVPGDRTRLPISFAGQDEVQIPMPKRKKAYRPGNMPLPPPPPPPPHGPSELPHLLGRHTAGIIPMNYYETDPFQTRLPGEMSE</sequence>
<proteinExistence type="predicted"/>
<evidence type="ECO:0000313" key="4">
    <source>
        <dbReference type="Proteomes" id="UP001152797"/>
    </source>
</evidence>
<evidence type="ECO:0000256" key="1">
    <source>
        <dbReference type="SAM" id="MobiDB-lite"/>
    </source>
</evidence>
<reference evidence="3 4" key="2">
    <citation type="submission" date="2024-05" db="EMBL/GenBank/DDBJ databases">
        <authorList>
            <person name="Chen Y."/>
            <person name="Shah S."/>
            <person name="Dougan E. K."/>
            <person name="Thang M."/>
            <person name="Chan C."/>
        </authorList>
    </citation>
    <scope>NUCLEOTIDE SEQUENCE [LARGE SCALE GENOMIC DNA]</scope>
</reference>
<keyword evidence="4" id="KW-1185">Reference proteome</keyword>
<organism evidence="2">
    <name type="scientific">Cladocopium goreaui</name>
    <dbReference type="NCBI Taxonomy" id="2562237"/>
    <lineage>
        <taxon>Eukaryota</taxon>
        <taxon>Sar</taxon>
        <taxon>Alveolata</taxon>
        <taxon>Dinophyceae</taxon>
        <taxon>Suessiales</taxon>
        <taxon>Symbiodiniaceae</taxon>
        <taxon>Cladocopium</taxon>
    </lineage>
</organism>
<feature type="region of interest" description="Disordered" evidence="1">
    <location>
        <begin position="1413"/>
        <end position="1440"/>
    </location>
</feature>
<feature type="compositionally biased region" description="Pro residues" evidence="1">
    <location>
        <begin position="1421"/>
        <end position="1433"/>
    </location>
</feature>
<dbReference type="EMBL" id="CAMXCT030000462">
    <property type="protein sequence ID" value="CAL4766473.1"/>
    <property type="molecule type" value="Genomic_DNA"/>
</dbReference>
<comment type="caution">
    <text evidence="2">The sequence shown here is derived from an EMBL/GenBank/DDBJ whole genome shotgun (WGS) entry which is preliminary data.</text>
</comment>
<protein>
    <submittedName>
        <fullName evidence="2">Uncharacterized protein</fullName>
    </submittedName>
</protein>
<accession>A0A9P1FKE1</accession>
<reference evidence="2" key="1">
    <citation type="submission" date="2022-10" db="EMBL/GenBank/DDBJ databases">
        <authorList>
            <person name="Chen Y."/>
            <person name="Dougan E. K."/>
            <person name="Chan C."/>
            <person name="Rhodes N."/>
            <person name="Thang M."/>
        </authorList>
    </citation>
    <scope>NUCLEOTIDE SEQUENCE</scope>
</reference>
<dbReference type="EMBL" id="CAMXCT020000462">
    <property type="protein sequence ID" value="CAL1132536.1"/>
    <property type="molecule type" value="Genomic_DNA"/>
</dbReference>
<evidence type="ECO:0000313" key="3">
    <source>
        <dbReference type="EMBL" id="CAL4766473.1"/>
    </source>
</evidence>
<evidence type="ECO:0000313" key="2">
    <source>
        <dbReference type="EMBL" id="CAI3979161.1"/>
    </source>
</evidence>
<dbReference type="Proteomes" id="UP001152797">
    <property type="component" value="Unassembled WGS sequence"/>
</dbReference>